<evidence type="ECO:0000313" key="2">
    <source>
        <dbReference type="Proteomes" id="UP001386437"/>
    </source>
</evidence>
<accession>A0ABU8IVC1</accession>
<dbReference type="Proteomes" id="UP001386437">
    <property type="component" value="Unassembled WGS sequence"/>
</dbReference>
<protein>
    <submittedName>
        <fullName evidence="1">Uncharacterized protein</fullName>
    </submittedName>
</protein>
<organism evidence="1 2">
    <name type="scientific">Paraburkholderia bengalensis</name>
    <dbReference type="NCBI Taxonomy" id="2747562"/>
    <lineage>
        <taxon>Bacteria</taxon>
        <taxon>Pseudomonadati</taxon>
        <taxon>Pseudomonadota</taxon>
        <taxon>Betaproteobacteria</taxon>
        <taxon>Burkholderiales</taxon>
        <taxon>Burkholderiaceae</taxon>
        <taxon>Paraburkholderia</taxon>
    </lineage>
</organism>
<reference evidence="1 2" key="1">
    <citation type="journal article" date="2022" name="Arch. Microbiol.">
        <title>Paraburkholderia bengalensis sp. nov. isolated from roots of Oryza sativa, IR64.</title>
        <authorList>
            <person name="Nag P."/>
            <person name="Mondal N."/>
            <person name="Sarkar J."/>
            <person name="Das S."/>
        </authorList>
    </citation>
    <scope>NUCLEOTIDE SEQUENCE [LARGE SCALE GENOMIC DNA]</scope>
    <source>
        <strain evidence="1 2">IR64_4_BI</strain>
    </source>
</reference>
<name>A0ABU8IVC1_9BURK</name>
<comment type="caution">
    <text evidence="1">The sequence shown here is derived from an EMBL/GenBank/DDBJ whole genome shotgun (WGS) entry which is preliminary data.</text>
</comment>
<gene>
    <name evidence="1" type="ORF">H3V53_20335</name>
</gene>
<evidence type="ECO:0000313" key="1">
    <source>
        <dbReference type="EMBL" id="MEI5999471.1"/>
    </source>
</evidence>
<keyword evidence="2" id="KW-1185">Reference proteome</keyword>
<proteinExistence type="predicted"/>
<sequence length="129" mass="13767">MAVTSRKKGKNQRGGTLVPNHWAAEWTVEPAATEGWVNVALTVKQTDDVSTTQRTYRCLLTRERAGQFIRELNESLAKEATSDNLDGTAALVAARAELQAGAASSASPADDTYTTLDHFALGAYGLVGN</sequence>
<dbReference type="EMBL" id="JACFYJ010000034">
    <property type="protein sequence ID" value="MEI5999471.1"/>
    <property type="molecule type" value="Genomic_DNA"/>
</dbReference>
<dbReference type="RefSeq" id="WP_336599526.1">
    <property type="nucleotide sequence ID" value="NZ_JACFYJ010000034.1"/>
</dbReference>